<reference evidence="1 2" key="1">
    <citation type="submission" date="2019-06" db="EMBL/GenBank/DDBJ databases">
        <title>WGS assembly of Gossypium darwinii.</title>
        <authorList>
            <person name="Chen Z.J."/>
            <person name="Sreedasyam A."/>
            <person name="Ando A."/>
            <person name="Song Q."/>
            <person name="De L."/>
            <person name="Hulse-Kemp A."/>
            <person name="Ding M."/>
            <person name="Ye W."/>
            <person name="Kirkbride R."/>
            <person name="Jenkins J."/>
            <person name="Plott C."/>
            <person name="Lovell J."/>
            <person name="Lin Y.-M."/>
            <person name="Vaughn R."/>
            <person name="Liu B."/>
            <person name="Li W."/>
            <person name="Simpson S."/>
            <person name="Scheffler B."/>
            <person name="Saski C."/>
            <person name="Grover C."/>
            <person name="Hu G."/>
            <person name="Conover J."/>
            <person name="Carlson J."/>
            <person name="Shu S."/>
            <person name="Boston L."/>
            <person name="Williams M."/>
            <person name="Peterson D."/>
            <person name="Mcgee K."/>
            <person name="Jones D."/>
            <person name="Wendel J."/>
            <person name="Stelly D."/>
            <person name="Grimwood J."/>
            <person name="Schmutz J."/>
        </authorList>
    </citation>
    <scope>NUCLEOTIDE SEQUENCE [LARGE SCALE GENOMIC DNA]</scope>
    <source>
        <strain evidence="1">1808015.09</strain>
    </source>
</reference>
<accession>A0A5D2EQ11</accession>
<organism evidence="1 2">
    <name type="scientific">Gossypium darwinii</name>
    <name type="common">Darwin's cotton</name>
    <name type="synonym">Gossypium barbadense var. darwinii</name>
    <dbReference type="NCBI Taxonomy" id="34276"/>
    <lineage>
        <taxon>Eukaryota</taxon>
        <taxon>Viridiplantae</taxon>
        <taxon>Streptophyta</taxon>
        <taxon>Embryophyta</taxon>
        <taxon>Tracheophyta</taxon>
        <taxon>Spermatophyta</taxon>
        <taxon>Magnoliopsida</taxon>
        <taxon>eudicotyledons</taxon>
        <taxon>Gunneridae</taxon>
        <taxon>Pentapetalae</taxon>
        <taxon>rosids</taxon>
        <taxon>malvids</taxon>
        <taxon>Malvales</taxon>
        <taxon>Malvaceae</taxon>
        <taxon>Malvoideae</taxon>
        <taxon>Gossypium</taxon>
    </lineage>
</organism>
<proteinExistence type="predicted"/>
<sequence>MQPTLLAQSINQNTVSKSIRIDPNFLHSTFNLNPSSKFTDLQYPLKKVLKVTTEAFKPLLSISSNTIWTSLIRLSRHNLFIKILKLYTLGGNPYSKISI</sequence>
<name>A0A5D2EQ11_GOSDA</name>
<evidence type="ECO:0000313" key="2">
    <source>
        <dbReference type="Proteomes" id="UP000323506"/>
    </source>
</evidence>
<keyword evidence="2" id="KW-1185">Reference proteome</keyword>
<gene>
    <name evidence="1" type="ORF">ES288_A11G248800v1</name>
</gene>
<dbReference type="Proteomes" id="UP000323506">
    <property type="component" value="Chromosome A11"/>
</dbReference>
<protein>
    <submittedName>
        <fullName evidence="1">Uncharacterized protein</fullName>
    </submittedName>
</protein>
<dbReference type="EMBL" id="CM017698">
    <property type="protein sequence ID" value="TYG95191.1"/>
    <property type="molecule type" value="Genomic_DNA"/>
</dbReference>
<evidence type="ECO:0000313" key="1">
    <source>
        <dbReference type="EMBL" id="TYG95191.1"/>
    </source>
</evidence>
<dbReference type="AlphaFoldDB" id="A0A5D2EQ11"/>